<dbReference type="InterPro" id="IPR009003">
    <property type="entry name" value="Peptidase_S1_PA"/>
</dbReference>
<keyword evidence="3" id="KW-1185">Reference proteome</keyword>
<evidence type="ECO:0000256" key="1">
    <source>
        <dbReference type="PIRNR" id="PIRNR037989"/>
    </source>
</evidence>
<name>A0ABQ9E4E3_TEGGR</name>
<sequence>MDFQGSYFRNCVVTATNSVKKEGTCSGILIDTQFGIILTHASLLSPLVSRNSQFMKDIQIDSYSTNGEVKELNLEIILQLKPFKNGEKSERFQPNLLNNNLQQETDSTDKYKASLLCVFQCPSLKNSLSKLVPSGNWEFVEDLSDPAPKKLDKSQLDQAGSSVYYDLLPFFVILRLHDWFGYKSYLPYKLSTENEIGDNVEINATPFGGLNPEVFLNSRSQGIISNISGKNKVLIMVDARCIPGSEGGALYYTQGKIKLLTGMIIATLCWKNNEWIGLSLACAISEILDNLFQLPVPLSGTQKLCVKNISKAVKFVKVGSNWGSGVVISQEPGGRQLMLTCSHVVRESEHRPVKIRKGETKEDKIAEVIFKTPVGKHFDIAFLSYFDNASLHEDNNSINITSTFEGETVLVIGHAIFGDNHDLEPTVTKGVVSKVIKLNNTPVMLQTTCAVHAGASGGAVVNMKGQLVGIVVCNAKDTSSGASYPHVNMCVPIATVAEVLEKYRKTLGKTIYYNIKFKICTCIIHIIEEVQSNENILQNLHIKNPKVNRLWTLGTSNTDSQIQSKL</sequence>
<proteinExistence type="inferred from homology"/>
<evidence type="ECO:0000313" key="2">
    <source>
        <dbReference type="EMBL" id="KAJ8298616.1"/>
    </source>
</evidence>
<gene>
    <name evidence="2" type="ORF">KUTeg_022676</name>
</gene>
<keyword evidence="1" id="KW-0645">Protease</keyword>
<dbReference type="EC" id="3.4.21.-" evidence="1"/>
<dbReference type="SUPFAM" id="SSF50494">
    <property type="entry name" value="Trypsin-like serine proteases"/>
    <property type="match status" value="2"/>
</dbReference>
<comment type="similarity">
    <text evidence="1">Belongs to the peptidase S1B family.</text>
</comment>
<dbReference type="InterPro" id="IPR043504">
    <property type="entry name" value="Peptidase_S1_PA_chymotrypsin"/>
</dbReference>
<keyword evidence="1" id="KW-0378">Hydrolase</keyword>
<organism evidence="2 3">
    <name type="scientific">Tegillarca granosa</name>
    <name type="common">Malaysian cockle</name>
    <name type="synonym">Anadara granosa</name>
    <dbReference type="NCBI Taxonomy" id="220873"/>
    <lineage>
        <taxon>Eukaryota</taxon>
        <taxon>Metazoa</taxon>
        <taxon>Spiralia</taxon>
        <taxon>Lophotrochozoa</taxon>
        <taxon>Mollusca</taxon>
        <taxon>Bivalvia</taxon>
        <taxon>Autobranchia</taxon>
        <taxon>Pteriomorphia</taxon>
        <taxon>Arcoida</taxon>
        <taxon>Arcoidea</taxon>
        <taxon>Arcidae</taxon>
        <taxon>Tegillarca</taxon>
    </lineage>
</organism>
<comment type="subcellular location">
    <subcellularLocation>
        <location evidence="1">Peroxisome</location>
    </subcellularLocation>
</comment>
<dbReference type="PANTHER" id="PTHR21004:SF0">
    <property type="entry name" value="PEROXISOMAL LEADER PEPTIDE-PROCESSING PROTEASE"/>
    <property type="match status" value="1"/>
</dbReference>
<keyword evidence="1" id="KW-0576">Peroxisome</keyword>
<accession>A0ABQ9E4E3</accession>
<dbReference type="Proteomes" id="UP001217089">
    <property type="component" value="Unassembled WGS sequence"/>
</dbReference>
<dbReference type="Pfam" id="PF13365">
    <property type="entry name" value="Trypsin_2"/>
    <property type="match status" value="1"/>
</dbReference>
<comment type="function">
    <text evidence="1">Peroxisomal protease that mediates both the removal of the leader peptide from proteins containing a PTS2 target sequence and processes several PTS1-containing proteins. Catalyzes the processing of PTS1-proteins involved in the peroxisomal beta-oxidation of fatty acids.</text>
</comment>
<comment type="PTM">
    <text evidence="1">The full-lengh TYSND1 is the active the proteolytic processing of PTS1- and PTS2-proteins and in self-cleavage, and intermolecular self-cleavage of TYSND1 down-regulates its protease activity.</text>
</comment>
<reference evidence="2 3" key="1">
    <citation type="submission" date="2022-12" db="EMBL/GenBank/DDBJ databases">
        <title>Chromosome-level genome of Tegillarca granosa.</title>
        <authorList>
            <person name="Kim J."/>
        </authorList>
    </citation>
    <scope>NUCLEOTIDE SEQUENCE [LARGE SCALE GENOMIC DNA]</scope>
    <source>
        <strain evidence="2">Teg-2019</strain>
        <tissue evidence="2">Adductor muscle</tissue>
    </source>
</reference>
<protein>
    <recommendedName>
        <fullName evidence="1">Peroxisomal leader peptide-processing protease</fullName>
        <ecNumber evidence="1">3.4.21.-</ecNumber>
    </recommendedName>
</protein>
<evidence type="ECO:0000313" key="3">
    <source>
        <dbReference type="Proteomes" id="UP001217089"/>
    </source>
</evidence>
<dbReference type="EMBL" id="JARBDR010000921">
    <property type="protein sequence ID" value="KAJ8298616.1"/>
    <property type="molecule type" value="Genomic_DNA"/>
</dbReference>
<dbReference type="PANTHER" id="PTHR21004">
    <property type="entry name" value="SERINE PROTEASE-RELATED"/>
    <property type="match status" value="1"/>
</dbReference>
<comment type="caution">
    <text evidence="2">The sequence shown here is derived from an EMBL/GenBank/DDBJ whole genome shotgun (WGS) entry which is preliminary data.</text>
</comment>
<dbReference type="InterPro" id="IPR039245">
    <property type="entry name" value="TYSND1/DEG15"/>
</dbReference>
<keyword evidence="1" id="KW-0720">Serine protease</keyword>
<dbReference type="Gene3D" id="2.40.10.10">
    <property type="entry name" value="Trypsin-like serine proteases"/>
    <property type="match status" value="2"/>
</dbReference>